<proteinExistence type="predicted"/>
<dbReference type="InterPro" id="IPR016137">
    <property type="entry name" value="RGS"/>
</dbReference>
<evidence type="ECO:0000313" key="3">
    <source>
        <dbReference type="Proteomes" id="UP000663845"/>
    </source>
</evidence>
<dbReference type="AlphaFoldDB" id="A0A814SHW4"/>
<evidence type="ECO:0000259" key="1">
    <source>
        <dbReference type="PROSITE" id="PS50132"/>
    </source>
</evidence>
<feature type="domain" description="RGS" evidence="1">
    <location>
        <begin position="29"/>
        <end position="145"/>
    </location>
</feature>
<dbReference type="EMBL" id="CAJNOG010000287">
    <property type="protein sequence ID" value="CAF1146698.1"/>
    <property type="molecule type" value="Genomic_DNA"/>
</dbReference>
<gene>
    <name evidence="2" type="ORF">JYZ213_LOCUS23865</name>
</gene>
<comment type="caution">
    <text evidence="2">The sequence shown here is derived from an EMBL/GenBank/DDBJ whole genome shotgun (WGS) entry which is preliminary data.</text>
</comment>
<name>A0A814SHW4_9BILA</name>
<protein>
    <recommendedName>
        <fullName evidence="1">RGS domain-containing protein</fullName>
    </recommendedName>
</protein>
<accession>A0A814SHW4</accession>
<organism evidence="2 3">
    <name type="scientific">Adineta steineri</name>
    <dbReference type="NCBI Taxonomy" id="433720"/>
    <lineage>
        <taxon>Eukaryota</taxon>
        <taxon>Metazoa</taxon>
        <taxon>Spiralia</taxon>
        <taxon>Gnathifera</taxon>
        <taxon>Rotifera</taxon>
        <taxon>Eurotatoria</taxon>
        <taxon>Bdelloidea</taxon>
        <taxon>Adinetida</taxon>
        <taxon>Adinetidae</taxon>
        <taxon>Adineta</taxon>
    </lineage>
</organism>
<sequence length="580" mass="68721">MSLHKWRRIAKRIIQFFRFIKIPVLRVRFLSRINQFTYKELTDYDTNKTHEDLLFLDDIKRYQEVFNTFITFGFVWQDKEFHLAKLKANYIYDYYISTPETIAKTNIPIDTVSFISNRINSSRIFSSLIYLNLFNDAEKFLMEKLLMIYMREDLNCFTIITKKLSIPILNQFTTDEKPKSIRSNIKPQYDEIMIPNWTYSTGLGIVYNPIREKNKKLIKRNIRNTTKDVDSMIKLNYNTSNEINLLNSTLPTSLISIDHSSKPFSYNNGQHIKNPNTQRNSSSYGYRCNNVFNKYTFDKRQFSQKIFICKVHSSSLSYQEVFSTFISFGFVWQDKEFHLAKLKAHYIYDYYISTPEAIAKTNIPTDTISFISNRINSSRIFSSLIYLNLFNDAEKFLTEKLLMIYMREDLSCFTIITKKLSIPILNQFTTDEKSRSIRSNIKPQYDEIMIPNWTYSTGLGFVYNPIREKNKKLIKRTIRKITKNEINLLNSTLPTSLISIDHSSKPFSYNNQQHIKNPNTRRNSSSYGYRCNNVFNKYTFDKRQFSQKIFICKVHSSSLSYDFHGSIAKNETPYRMAYKQ</sequence>
<reference evidence="2" key="1">
    <citation type="submission" date="2021-02" db="EMBL/GenBank/DDBJ databases">
        <authorList>
            <person name="Nowell W R."/>
        </authorList>
    </citation>
    <scope>NUCLEOTIDE SEQUENCE</scope>
</reference>
<dbReference type="PROSITE" id="PS50132">
    <property type="entry name" value="RGS"/>
    <property type="match status" value="1"/>
</dbReference>
<evidence type="ECO:0000313" key="2">
    <source>
        <dbReference type="EMBL" id="CAF1146698.1"/>
    </source>
</evidence>
<dbReference type="Proteomes" id="UP000663845">
    <property type="component" value="Unassembled WGS sequence"/>
</dbReference>